<feature type="domain" description="KAP NTPase" evidence="1">
    <location>
        <begin position="31"/>
        <end position="311"/>
    </location>
</feature>
<dbReference type="InterPro" id="IPR027417">
    <property type="entry name" value="P-loop_NTPase"/>
</dbReference>
<dbReference type="Gene3D" id="3.40.50.300">
    <property type="entry name" value="P-loop containing nucleotide triphosphate hydrolases"/>
    <property type="match status" value="1"/>
</dbReference>
<evidence type="ECO:0000259" key="1">
    <source>
        <dbReference type="Pfam" id="PF07693"/>
    </source>
</evidence>
<evidence type="ECO:0000313" key="2">
    <source>
        <dbReference type="EMBL" id="PSJ18148.1"/>
    </source>
</evidence>
<dbReference type="EMBL" id="PXXU01000009">
    <property type="protein sequence ID" value="PSJ18148.1"/>
    <property type="molecule type" value="Genomic_DNA"/>
</dbReference>
<dbReference type="RefSeq" id="WP_106706131.1">
    <property type="nucleotide sequence ID" value="NZ_PXXU01000009.1"/>
</dbReference>
<keyword evidence="3" id="KW-1185">Reference proteome</keyword>
<sequence length="450" mass="51405">MKISSFEDDLLGLEDFARRLEQFIAIEHQYVEGSLVVGLTSKFGSGKSSFLQMWKSSLETASEAEGKPKVILLNAWESDYYGDPLFAIISAIAHCNQINEKSTAKIVEAAKDFGWYATAISGQVAKQMTGIDPIAAGEFAEKKKKEREKNQRLLSDTFSIYEKRINAMASLKSAIQALVEGENTKILFLVDELDRCRPDYAISYLETIKHIFDVKGVIFLLATDRSQLENSARTAFGADLDFEEYYRKFVHREVTLPNISDENYQRLALKYVNYYLERENQRSCYIQFDHYQIDSISKLIGTLKLTPRQIQEAFRIIGHLLETTQDKKGGLYWCLGTGSILMSVLKIGNSRIFNLLGTQQLLPKEAFNFFNQLFKGESVNWWFTLCFTGGGLKTEEDENFNDIMKSVGSLKDNGSDLPIDLAHWHIGWGNSGSRRFAEIYKKIEQLYQWK</sequence>
<dbReference type="Pfam" id="PF07693">
    <property type="entry name" value="KAP_NTPase"/>
    <property type="match status" value="1"/>
</dbReference>
<dbReference type="AlphaFoldDB" id="A0A2P7NXF4"/>
<dbReference type="Proteomes" id="UP000241912">
    <property type="component" value="Unassembled WGS sequence"/>
</dbReference>
<evidence type="ECO:0000313" key="3">
    <source>
        <dbReference type="Proteomes" id="UP000241912"/>
    </source>
</evidence>
<protein>
    <recommendedName>
        <fullName evidence="1">KAP NTPase domain-containing protein</fullName>
    </recommendedName>
</protein>
<reference evidence="2 3" key="1">
    <citation type="submission" date="2018-03" db="EMBL/GenBank/DDBJ databases">
        <title>Draft genome of Nitrosomonas supralitoralis APG5.</title>
        <authorList>
            <person name="Urakawa H."/>
            <person name="Lopez J.V."/>
        </authorList>
    </citation>
    <scope>NUCLEOTIDE SEQUENCE [LARGE SCALE GENOMIC DNA]</scope>
    <source>
        <strain evidence="2 3">APG5</strain>
    </source>
</reference>
<dbReference type="InterPro" id="IPR011646">
    <property type="entry name" value="KAP_P-loop"/>
</dbReference>
<accession>A0A2P7NXF4</accession>
<dbReference type="OrthoDB" id="88903at2"/>
<proteinExistence type="predicted"/>
<organism evidence="2 3">
    <name type="scientific">Nitrosomonas supralitoralis</name>
    <dbReference type="NCBI Taxonomy" id="2116706"/>
    <lineage>
        <taxon>Bacteria</taxon>
        <taxon>Pseudomonadati</taxon>
        <taxon>Pseudomonadota</taxon>
        <taxon>Betaproteobacteria</taxon>
        <taxon>Nitrosomonadales</taxon>
        <taxon>Nitrosomonadaceae</taxon>
        <taxon>Nitrosomonas</taxon>
    </lineage>
</organism>
<dbReference type="SUPFAM" id="SSF52540">
    <property type="entry name" value="P-loop containing nucleoside triphosphate hydrolases"/>
    <property type="match status" value="1"/>
</dbReference>
<gene>
    <name evidence="2" type="ORF">C7H79_04675</name>
</gene>
<comment type="caution">
    <text evidence="2">The sequence shown here is derived from an EMBL/GenBank/DDBJ whole genome shotgun (WGS) entry which is preliminary data.</text>
</comment>
<name>A0A2P7NXF4_9PROT</name>